<name>A0AAN5HZH7_9BILA</name>
<gene>
    <name evidence="1" type="ORF">PMAYCL1PPCAC_16663</name>
</gene>
<dbReference type="EMBL" id="BTRK01000004">
    <property type="protein sequence ID" value="GMR46468.1"/>
    <property type="molecule type" value="Genomic_DNA"/>
</dbReference>
<keyword evidence="2" id="KW-1185">Reference proteome</keyword>
<proteinExistence type="predicted"/>
<organism evidence="1 2">
    <name type="scientific">Pristionchus mayeri</name>
    <dbReference type="NCBI Taxonomy" id="1317129"/>
    <lineage>
        <taxon>Eukaryota</taxon>
        <taxon>Metazoa</taxon>
        <taxon>Ecdysozoa</taxon>
        <taxon>Nematoda</taxon>
        <taxon>Chromadorea</taxon>
        <taxon>Rhabditida</taxon>
        <taxon>Rhabditina</taxon>
        <taxon>Diplogasteromorpha</taxon>
        <taxon>Diplogasteroidea</taxon>
        <taxon>Neodiplogasteridae</taxon>
        <taxon>Pristionchus</taxon>
    </lineage>
</organism>
<protein>
    <submittedName>
        <fullName evidence="1">Uncharacterized protein</fullName>
    </submittedName>
</protein>
<evidence type="ECO:0000313" key="2">
    <source>
        <dbReference type="Proteomes" id="UP001328107"/>
    </source>
</evidence>
<accession>A0AAN5HZH7</accession>
<evidence type="ECO:0000313" key="1">
    <source>
        <dbReference type="EMBL" id="GMR46468.1"/>
    </source>
</evidence>
<feature type="non-terminal residue" evidence="1">
    <location>
        <position position="1"/>
    </location>
</feature>
<sequence length="81" mass="9508">IWIELEYAEHFRICDRINQHMLVRNSRRAGRVLKQMSLISVFSFILSCFPGEQLFDLGKPASHTRHCRHYGSFSLLSVHGY</sequence>
<dbReference type="AlphaFoldDB" id="A0AAN5HZH7"/>
<comment type="caution">
    <text evidence="1">The sequence shown here is derived from an EMBL/GenBank/DDBJ whole genome shotgun (WGS) entry which is preliminary data.</text>
</comment>
<reference evidence="2" key="1">
    <citation type="submission" date="2022-10" db="EMBL/GenBank/DDBJ databases">
        <title>Genome assembly of Pristionchus species.</title>
        <authorList>
            <person name="Yoshida K."/>
            <person name="Sommer R.J."/>
        </authorList>
    </citation>
    <scope>NUCLEOTIDE SEQUENCE [LARGE SCALE GENOMIC DNA]</scope>
    <source>
        <strain evidence="2">RS5460</strain>
    </source>
</reference>
<feature type="non-terminal residue" evidence="1">
    <location>
        <position position="81"/>
    </location>
</feature>
<dbReference type="Proteomes" id="UP001328107">
    <property type="component" value="Unassembled WGS sequence"/>
</dbReference>